<dbReference type="SMART" id="SM00347">
    <property type="entry name" value="HTH_MARR"/>
    <property type="match status" value="1"/>
</dbReference>
<protein>
    <submittedName>
        <fullName evidence="2">DNA-binding MarR family transcriptional regulator</fullName>
    </submittedName>
</protein>
<dbReference type="InterPro" id="IPR039422">
    <property type="entry name" value="MarR/SlyA-like"/>
</dbReference>
<keyword evidence="3" id="KW-1185">Reference proteome</keyword>
<dbReference type="SUPFAM" id="SSF46785">
    <property type="entry name" value="Winged helix' DNA-binding domain"/>
    <property type="match status" value="1"/>
</dbReference>
<dbReference type="Gene3D" id="1.10.10.10">
    <property type="entry name" value="Winged helix-like DNA-binding domain superfamily/Winged helix DNA-binding domain"/>
    <property type="match status" value="1"/>
</dbReference>
<dbReference type="EMBL" id="VFML01000001">
    <property type="protein sequence ID" value="TQJ02910.1"/>
    <property type="molecule type" value="Genomic_DNA"/>
</dbReference>
<sequence>MNTEEGACHPVPPAVLARFAELGRAESAVTVLLHARLAERIGLSATDHKALELLGHWRRPLTAGRLAELTGLSTGAVTGVIDRLERAGFARRVRDPADRRKVLVEVPAEGEERAAPAAGLPLRLTERVLAEFSPGELEVVERFLVRRLELIETEAFGGMEIPHLRR</sequence>
<proteinExistence type="predicted"/>
<dbReference type="PANTHER" id="PTHR33164">
    <property type="entry name" value="TRANSCRIPTIONAL REGULATOR, MARR FAMILY"/>
    <property type="match status" value="1"/>
</dbReference>
<dbReference type="AlphaFoldDB" id="A0A542DIL9"/>
<comment type="caution">
    <text evidence="2">The sequence shown here is derived from an EMBL/GenBank/DDBJ whole genome shotgun (WGS) entry which is preliminary data.</text>
</comment>
<dbReference type="Pfam" id="PF01047">
    <property type="entry name" value="MarR"/>
    <property type="match status" value="1"/>
</dbReference>
<name>A0A542DIL9_AMYCI</name>
<dbReference type="GO" id="GO:0003700">
    <property type="term" value="F:DNA-binding transcription factor activity"/>
    <property type="evidence" value="ECO:0007669"/>
    <property type="project" value="InterPro"/>
</dbReference>
<dbReference type="Proteomes" id="UP000320876">
    <property type="component" value="Unassembled WGS sequence"/>
</dbReference>
<accession>A0A542DIL9</accession>
<evidence type="ECO:0000313" key="3">
    <source>
        <dbReference type="Proteomes" id="UP000320876"/>
    </source>
</evidence>
<dbReference type="PANTHER" id="PTHR33164:SF106">
    <property type="entry name" value="TRANSCRIPTIONAL REGULATORY PROTEIN"/>
    <property type="match status" value="1"/>
</dbReference>
<evidence type="ECO:0000259" key="1">
    <source>
        <dbReference type="PROSITE" id="PS50995"/>
    </source>
</evidence>
<organism evidence="2 3">
    <name type="scientific">Amycolatopsis cihanbeyliensis</name>
    <dbReference type="NCBI Taxonomy" id="1128664"/>
    <lineage>
        <taxon>Bacteria</taxon>
        <taxon>Bacillati</taxon>
        <taxon>Actinomycetota</taxon>
        <taxon>Actinomycetes</taxon>
        <taxon>Pseudonocardiales</taxon>
        <taxon>Pseudonocardiaceae</taxon>
        <taxon>Amycolatopsis</taxon>
    </lineage>
</organism>
<reference evidence="2 3" key="1">
    <citation type="submission" date="2019-06" db="EMBL/GenBank/DDBJ databases">
        <title>Sequencing the genomes of 1000 actinobacteria strains.</title>
        <authorList>
            <person name="Klenk H.-P."/>
        </authorList>
    </citation>
    <scope>NUCLEOTIDE SEQUENCE [LARGE SCALE GENOMIC DNA]</scope>
    <source>
        <strain evidence="2 3">DSM 45679</strain>
    </source>
</reference>
<dbReference type="InterPro" id="IPR000835">
    <property type="entry name" value="HTH_MarR-typ"/>
</dbReference>
<keyword evidence="2" id="KW-0238">DNA-binding</keyword>
<dbReference type="GO" id="GO:0006950">
    <property type="term" value="P:response to stress"/>
    <property type="evidence" value="ECO:0007669"/>
    <property type="project" value="TreeGrafter"/>
</dbReference>
<feature type="domain" description="HTH marR-type" evidence="1">
    <location>
        <begin position="15"/>
        <end position="149"/>
    </location>
</feature>
<dbReference type="GO" id="GO:0003677">
    <property type="term" value="F:DNA binding"/>
    <property type="evidence" value="ECO:0007669"/>
    <property type="project" value="UniProtKB-KW"/>
</dbReference>
<gene>
    <name evidence="2" type="ORF">FB471_2660</name>
</gene>
<dbReference type="RefSeq" id="WP_246076387.1">
    <property type="nucleotide sequence ID" value="NZ_VFML01000001.1"/>
</dbReference>
<dbReference type="InterPro" id="IPR036388">
    <property type="entry name" value="WH-like_DNA-bd_sf"/>
</dbReference>
<evidence type="ECO:0000313" key="2">
    <source>
        <dbReference type="EMBL" id="TQJ02910.1"/>
    </source>
</evidence>
<dbReference type="PROSITE" id="PS50995">
    <property type="entry name" value="HTH_MARR_2"/>
    <property type="match status" value="1"/>
</dbReference>
<dbReference type="InterPro" id="IPR036390">
    <property type="entry name" value="WH_DNA-bd_sf"/>
</dbReference>